<dbReference type="Pfam" id="PF00534">
    <property type="entry name" value="Glycos_transf_1"/>
    <property type="match status" value="1"/>
</dbReference>
<evidence type="ECO:0000259" key="2">
    <source>
        <dbReference type="Pfam" id="PF13439"/>
    </source>
</evidence>
<protein>
    <submittedName>
        <fullName evidence="3">Glycosyl transferase, family I</fullName>
    </submittedName>
</protein>
<keyword evidence="4" id="KW-1185">Reference proteome</keyword>
<dbReference type="Pfam" id="PF13439">
    <property type="entry name" value="Glyco_transf_4"/>
    <property type="match status" value="1"/>
</dbReference>
<evidence type="ECO:0000313" key="3">
    <source>
        <dbReference type="EMBL" id="QTA81900.1"/>
    </source>
</evidence>
<dbReference type="InterPro" id="IPR001296">
    <property type="entry name" value="Glyco_trans_1"/>
</dbReference>
<proteinExistence type="predicted"/>
<keyword evidence="3" id="KW-0808">Transferase</keyword>
<dbReference type="EMBL" id="CP061799">
    <property type="protein sequence ID" value="QTA81900.1"/>
    <property type="molecule type" value="Genomic_DNA"/>
</dbReference>
<evidence type="ECO:0000313" key="4">
    <source>
        <dbReference type="Proteomes" id="UP000663720"/>
    </source>
</evidence>
<organism evidence="3 4">
    <name type="scientific">Desulfonema limicola</name>
    <dbReference type="NCBI Taxonomy" id="45656"/>
    <lineage>
        <taxon>Bacteria</taxon>
        <taxon>Pseudomonadati</taxon>
        <taxon>Thermodesulfobacteriota</taxon>
        <taxon>Desulfobacteria</taxon>
        <taxon>Desulfobacterales</taxon>
        <taxon>Desulfococcaceae</taxon>
        <taxon>Desulfonema</taxon>
    </lineage>
</organism>
<dbReference type="InterPro" id="IPR028098">
    <property type="entry name" value="Glyco_trans_4-like_N"/>
</dbReference>
<sequence length="380" mass="43100">MRILIISNIIPYLVGGAQVQARLLAEELCLMGHDIIIAGEEIVTGRLKIENRTIETVKIKMLPGNRITRAAGYFFSLFQILITRRFDYDIIYCRFIREPAVAVTLLKWLKILNKPLVAVPACSGYIGDIAFLKKFPFYKFLFMLLKKYCNRINIISKGIEDELVKEGFCRSRFSYITNGIRLEAGCSSIPKKNNTRNFIFIGRLTEQKGLIYLIKAFHNVIKQKYFPNLLIAGYGPEREKLETMVREFMLEKYISFAGKVENSAVPRLLSGYDIFILPSLAEGMPGGLIEAMGAGLPVITSEFGGAGDIVDEKVGLICEPENVKSLEDAIITMINLPEDKLIEMKSESRKRAEQRFDIKNNAKAYVRLFEQCIKEGLHDN</sequence>
<dbReference type="AlphaFoldDB" id="A0A975GHT3"/>
<gene>
    <name evidence="3" type="ORF">dnl_42570</name>
</gene>
<feature type="domain" description="Glycosyl transferase family 1" evidence="1">
    <location>
        <begin position="190"/>
        <end position="349"/>
    </location>
</feature>
<dbReference type="GO" id="GO:0016757">
    <property type="term" value="F:glycosyltransferase activity"/>
    <property type="evidence" value="ECO:0007669"/>
    <property type="project" value="InterPro"/>
</dbReference>
<dbReference type="KEGG" id="dli:dnl_42570"/>
<dbReference type="RefSeq" id="WP_207687881.1">
    <property type="nucleotide sequence ID" value="NZ_CP061799.1"/>
</dbReference>
<evidence type="ECO:0000259" key="1">
    <source>
        <dbReference type="Pfam" id="PF00534"/>
    </source>
</evidence>
<dbReference type="Gene3D" id="3.40.50.2000">
    <property type="entry name" value="Glycogen Phosphorylase B"/>
    <property type="match status" value="2"/>
</dbReference>
<reference evidence="3" key="1">
    <citation type="journal article" date="2021" name="Microb. Physiol.">
        <title>Proteogenomic Insights into the Physiology of Marine, Sulfate-Reducing, Filamentous Desulfonema limicola and Desulfonema magnum.</title>
        <authorList>
            <person name="Schnaars V."/>
            <person name="Wohlbrand L."/>
            <person name="Scheve S."/>
            <person name="Hinrichs C."/>
            <person name="Reinhardt R."/>
            <person name="Rabus R."/>
        </authorList>
    </citation>
    <scope>NUCLEOTIDE SEQUENCE</scope>
    <source>
        <strain evidence="3">5ac10</strain>
    </source>
</reference>
<name>A0A975GHT3_9BACT</name>
<dbReference type="PANTHER" id="PTHR12526:SF630">
    <property type="entry name" value="GLYCOSYLTRANSFERASE"/>
    <property type="match status" value="1"/>
</dbReference>
<dbReference type="PANTHER" id="PTHR12526">
    <property type="entry name" value="GLYCOSYLTRANSFERASE"/>
    <property type="match status" value="1"/>
</dbReference>
<accession>A0A975GHT3</accession>
<dbReference type="Proteomes" id="UP000663720">
    <property type="component" value="Chromosome"/>
</dbReference>
<dbReference type="SUPFAM" id="SSF53756">
    <property type="entry name" value="UDP-Glycosyltransferase/glycogen phosphorylase"/>
    <property type="match status" value="1"/>
</dbReference>
<dbReference type="CDD" id="cd03801">
    <property type="entry name" value="GT4_PimA-like"/>
    <property type="match status" value="1"/>
</dbReference>
<feature type="domain" description="Glycosyltransferase subfamily 4-like N-terminal" evidence="2">
    <location>
        <begin position="14"/>
        <end position="183"/>
    </location>
</feature>